<dbReference type="FunFam" id="3.30.200.20:FF:000034">
    <property type="entry name" value="Kinase suppressor of Ras 1"/>
    <property type="match status" value="1"/>
</dbReference>
<keyword evidence="4" id="KW-0067">ATP-binding</keyword>
<evidence type="ECO:0000313" key="9">
    <source>
        <dbReference type="Proteomes" id="UP000436088"/>
    </source>
</evidence>
<comment type="caution">
    <text evidence="8">The sequence shown here is derived from an EMBL/GenBank/DDBJ whole genome shotgun (WGS) entry which is preliminary data.</text>
</comment>
<evidence type="ECO:0000256" key="6">
    <source>
        <dbReference type="ARBA" id="ARBA00048679"/>
    </source>
</evidence>
<dbReference type="PANTHER" id="PTHR44329:SF228">
    <property type="entry name" value="KINASE-LIKE PROTEIN"/>
    <property type="match status" value="1"/>
</dbReference>
<dbReference type="SUPFAM" id="SSF56112">
    <property type="entry name" value="Protein kinase-like (PK-like)"/>
    <property type="match status" value="1"/>
</dbReference>
<dbReference type="CDD" id="cd13999">
    <property type="entry name" value="STKc_MAP3K-like"/>
    <property type="match status" value="1"/>
</dbReference>
<dbReference type="InterPro" id="IPR008271">
    <property type="entry name" value="Ser/Thr_kinase_AS"/>
</dbReference>
<feature type="domain" description="Protein kinase" evidence="7">
    <location>
        <begin position="164"/>
        <end position="426"/>
    </location>
</feature>
<dbReference type="Gene3D" id="1.10.510.10">
    <property type="entry name" value="Transferase(Phosphotransferase) domain 1"/>
    <property type="match status" value="2"/>
</dbReference>
<protein>
    <submittedName>
        <fullName evidence="8">Tesmin/TSO1-like CXC domain-containing protein, putative isoform 1</fullName>
    </submittedName>
</protein>
<dbReference type="SMART" id="SM00220">
    <property type="entry name" value="S_TKc"/>
    <property type="match status" value="1"/>
</dbReference>
<sequence>MMVDSQNHYSDVDAEMYAKFVEVRVVRGMPLCSYYGLTQQPDQVDSPTTYPFDTMPSSSSGGIQLQASSTSMSRCLQVQGEDMQLPALGMGLKLGEEGGGVTVSDENPKMKASGINANDMIFRADKIDFKTLDMQLEKHLNLVWSKNVDEHKPTVEWDIDLAKLELRYAVARGTYGTVYRATYDNKDVAVKVLDWSGGGASETAAIHAAFKQEVAVWHKLNHPNVTKFVGASMGASNLKIQLKYPSIEGRNSLPSRACCVVVEYLPGGTLKQHLIRNRRKKHALKVVVQLALNLSRGLSYLNSKRIVHRDVKTENLLLDAKKTSRSPILALLESKLGIHVLNGKPYNRKCDVYSFGICLWEIYCCDMPYPDLSFIEISSAVVGENLRPEIPRCCPSSLANIMRKCWDANPTNRPEMEEVVTILEAVNASQGGGMIPEDRSPGCFCLAPPEMNATLTTGYTPGEIHHKAPGIASLPRSFFRSFWPIVGDDIINLCMDLLAGRERMENVNHTVLVNRTPLGVLLSSWTWKRLTIEWNDLFFMRCSFVWGSLNSGLRQGDPLSSFLFVLCAQGLSSVLHSEQLHNRISGLRISRHGLSITHFFYAEFQRIREVLDQYEIYSGKKVRMFGWRAAREALLVGCRLSHVDAPNVRCCWCCALDETVAHALMPLLVIVPRLLGVVSIQRYKNYDRVFLGVLV</sequence>
<comment type="catalytic activity">
    <reaction evidence="5">
        <text>L-threonyl-[protein] + ATP = O-phospho-L-threonyl-[protein] + ADP + H(+)</text>
        <dbReference type="Rhea" id="RHEA:46608"/>
        <dbReference type="Rhea" id="RHEA-COMP:11060"/>
        <dbReference type="Rhea" id="RHEA-COMP:11605"/>
        <dbReference type="ChEBI" id="CHEBI:15378"/>
        <dbReference type="ChEBI" id="CHEBI:30013"/>
        <dbReference type="ChEBI" id="CHEBI:30616"/>
        <dbReference type="ChEBI" id="CHEBI:61977"/>
        <dbReference type="ChEBI" id="CHEBI:456216"/>
        <dbReference type="EC" id="2.7.11.1"/>
    </reaction>
</comment>
<dbReference type="InterPro" id="IPR000719">
    <property type="entry name" value="Prot_kinase_dom"/>
</dbReference>
<evidence type="ECO:0000259" key="7">
    <source>
        <dbReference type="PROSITE" id="PS50011"/>
    </source>
</evidence>
<dbReference type="GO" id="GO:0005524">
    <property type="term" value="F:ATP binding"/>
    <property type="evidence" value="ECO:0007669"/>
    <property type="project" value="UniProtKB-KW"/>
</dbReference>
<organism evidence="8 9">
    <name type="scientific">Hibiscus syriacus</name>
    <name type="common">Rose of Sharon</name>
    <dbReference type="NCBI Taxonomy" id="106335"/>
    <lineage>
        <taxon>Eukaryota</taxon>
        <taxon>Viridiplantae</taxon>
        <taxon>Streptophyta</taxon>
        <taxon>Embryophyta</taxon>
        <taxon>Tracheophyta</taxon>
        <taxon>Spermatophyta</taxon>
        <taxon>Magnoliopsida</taxon>
        <taxon>eudicotyledons</taxon>
        <taxon>Gunneridae</taxon>
        <taxon>Pentapetalae</taxon>
        <taxon>rosids</taxon>
        <taxon>malvids</taxon>
        <taxon>Malvales</taxon>
        <taxon>Malvaceae</taxon>
        <taxon>Malvoideae</taxon>
        <taxon>Hibiscus</taxon>
    </lineage>
</organism>
<keyword evidence="1" id="KW-0808">Transferase</keyword>
<keyword evidence="9" id="KW-1185">Reference proteome</keyword>
<proteinExistence type="predicted"/>
<dbReference type="GO" id="GO:0005886">
    <property type="term" value="C:plasma membrane"/>
    <property type="evidence" value="ECO:0007669"/>
    <property type="project" value="TreeGrafter"/>
</dbReference>
<dbReference type="PROSITE" id="PS50011">
    <property type="entry name" value="PROTEIN_KINASE_DOM"/>
    <property type="match status" value="1"/>
</dbReference>
<keyword evidence="3" id="KW-0418">Kinase</keyword>
<name>A0A6A3D0I0_HIBSY</name>
<accession>A0A6A3D0I0</accession>
<dbReference type="PANTHER" id="PTHR44329">
    <property type="entry name" value="SERINE/THREONINE-PROTEIN KINASE TNNI3K-RELATED"/>
    <property type="match status" value="1"/>
</dbReference>
<evidence type="ECO:0000256" key="4">
    <source>
        <dbReference type="ARBA" id="ARBA00022840"/>
    </source>
</evidence>
<gene>
    <name evidence="8" type="ORF">F3Y22_tig00000778pilonHSYRG00171</name>
</gene>
<dbReference type="AlphaFoldDB" id="A0A6A3D0I0"/>
<dbReference type="Proteomes" id="UP000436088">
    <property type="component" value="Unassembled WGS sequence"/>
</dbReference>
<evidence type="ECO:0000313" key="8">
    <source>
        <dbReference type="EMBL" id="KAE8734124.1"/>
    </source>
</evidence>
<keyword evidence="2" id="KW-0547">Nucleotide-binding</keyword>
<evidence type="ECO:0000256" key="2">
    <source>
        <dbReference type="ARBA" id="ARBA00022741"/>
    </source>
</evidence>
<dbReference type="PROSITE" id="PS00108">
    <property type="entry name" value="PROTEIN_KINASE_ST"/>
    <property type="match status" value="1"/>
</dbReference>
<dbReference type="InterPro" id="IPR051681">
    <property type="entry name" value="Ser/Thr_Kinases-Pseudokinases"/>
</dbReference>
<dbReference type="EMBL" id="VEPZ02000074">
    <property type="protein sequence ID" value="KAE8734124.1"/>
    <property type="molecule type" value="Genomic_DNA"/>
</dbReference>
<dbReference type="Gene3D" id="3.30.200.20">
    <property type="entry name" value="Phosphorylase Kinase, domain 1"/>
    <property type="match status" value="1"/>
</dbReference>
<dbReference type="Pfam" id="PF07714">
    <property type="entry name" value="PK_Tyr_Ser-Thr"/>
    <property type="match status" value="2"/>
</dbReference>
<dbReference type="InterPro" id="IPR011009">
    <property type="entry name" value="Kinase-like_dom_sf"/>
</dbReference>
<dbReference type="GO" id="GO:0004674">
    <property type="term" value="F:protein serine/threonine kinase activity"/>
    <property type="evidence" value="ECO:0007669"/>
    <property type="project" value="UniProtKB-EC"/>
</dbReference>
<dbReference type="InterPro" id="IPR001245">
    <property type="entry name" value="Ser-Thr/Tyr_kinase_cat_dom"/>
</dbReference>
<comment type="catalytic activity">
    <reaction evidence="6">
        <text>L-seryl-[protein] + ATP = O-phospho-L-seryl-[protein] + ADP + H(+)</text>
        <dbReference type="Rhea" id="RHEA:17989"/>
        <dbReference type="Rhea" id="RHEA-COMP:9863"/>
        <dbReference type="Rhea" id="RHEA-COMP:11604"/>
        <dbReference type="ChEBI" id="CHEBI:15378"/>
        <dbReference type="ChEBI" id="CHEBI:29999"/>
        <dbReference type="ChEBI" id="CHEBI:30616"/>
        <dbReference type="ChEBI" id="CHEBI:83421"/>
        <dbReference type="ChEBI" id="CHEBI:456216"/>
        <dbReference type="EC" id="2.7.11.1"/>
    </reaction>
</comment>
<evidence type="ECO:0000256" key="3">
    <source>
        <dbReference type="ARBA" id="ARBA00022777"/>
    </source>
</evidence>
<evidence type="ECO:0000256" key="5">
    <source>
        <dbReference type="ARBA" id="ARBA00047899"/>
    </source>
</evidence>
<reference evidence="8" key="1">
    <citation type="submission" date="2019-09" db="EMBL/GenBank/DDBJ databases">
        <title>Draft genome information of white flower Hibiscus syriacus.</title>
        <authorList>
            <person name="Kim Y.-M."/>
        </authorList>
    </citation>
    <scope>NUCLEOTIDE SEQUENCE [LARGE SCALE GENOMIC DNA]</scope>
    <source>
        <strain evidence="8">YM2019G1</strain>
    </source>
</reference>
<evidence type="ECO:0000256" key="1">
    <source>
        <dbReference type="ARBA" id="ARBA00022679"/>
    </source>
</evidence>